<feature type="chain" id="PRO_5015619322" evidence="3">
    <location>
        <begin position="22"/>
        <end position="1140"/>
    </location>
</feature>
<keyword evidence="6" id="KW-1185">Reference proteome</keyword>
<dbReference type="Proteomes" id="UP000240883">
    <property type="component" value="Unassembled WGS sequence"/>
</dbReference>
<dbReference type="EMBL" id="KZ678130">
    <property type="protein sequence ID" value="PSN72640.1"/>
    <property type="molecule type" value="Genomic_DNA"/>
</dbReference>
<feature type="compositionally biased region" description="Low complexity" evidence="2">
    <location>
        <begin position="357"/>
        <end position="393"/>
    </location>
</feature>
<dbReference type="CDD" id="cd02851">
    <property type="entry name" value="E_set_GO_C"/>
    <property type="match status" value="1"/>
</dbReference>
<keyword evidence="1 3" id="KW-0732">Signal</keyword>
<dbReference type="Pfam" id="PF09118">
    <property type="entry name" value="GO-like_E_set"/>
    <property type="match status" value="1"/>
</dbReference>
<dbReference type="InterPro" id="IPR037293">
    <property type="entry name" value="Gal_Oxidase_central_sf"/>
</dbReference>
<evidence type="ECO:0000313" key="6">
    <source>
        <dbReference type="Proteomes" id="UP000240883"/>
    </source>
</evidence>
<dbReference type="InterPro" id="IPR002889">
    <property type="entry name" value="WSC_carb-bd"/>
</dbReference>
<protein>
    <submittedName>
        <fullName evidence="5">WSC-domain-containing protein</fullName>
    </submittedName>
</protein>
<feature type="region of interest" description="Disordered" evidence="2">
    <location>
        <begin position="352"/>
        <end position="393"/>
    </location>
</feature>
<gene>
    <name evidence="5" type="ORF">BS50DRAFT_584152</name>
</gene>
<feature type="domain" description="WSC" evidence="4">
    <location>
        <begin position="254"/>
        <end position="349"/>
    </location>
</feature>
<evidence type="ECO:0000259" key="4">
    <source>
        <dbReference type="PROSITE" id="PS51212"/>
    </source>
</evidence>
<dbReference type="InterPro" id="IPR015202">
    <property type="entry name" value="GO-like_E_set"/>
</dbReference>
<evidence type="ECO:0000313" key="5">
    <source>
        <dbReference type="EMBL" id="PSN72640.1"/>
    </source>
</evidence>
<feature type="domain" description="WSC" evidence="4">
    <location>
        <begin position="148"/>
        <end position="243"/>
    </location>
</feature>
<dbReference type="STRING" id="1448308.A0A2T2P4L7"/>
<dbReference type="InterPro" id="IPR009880">
    <property type="entry name" value="Glyoxal_oxidase_N"/>
</dbReference>
<dbReference type="InterPro" id="IPR014756">
    <property type="entry name" value="Ig_E-set"/>
</dbReference>
<dbReference type="AlphaFoldDB" id="A0A2T2P4L7"/>
<dbReference type="SUPFAM" id="SSF81296">
    <property type="entry name" value="E set domains"/>
    <property type="match status" value="1"/>
</dbReference>
<dbReference type="Pfam" id="PF07250">
    <property type="entry name" value="Glyoxal_oxid_N"/>
    <property type="match status" value="1"/>
</dbReference>
<feature type="domain" description="WSC" evidence="4">
    <location>
        <begin position="510"/>
        <end position="606"/>
    </location>
</feature>
<dbReference type="SMART" id="SM00321">
    <property type="entry name" value="WSC"/>
    <property type="match status" value="5"/>
</dbReference>
<evidence type="ECO:0000256" key="1">
    <source>
        <dbReference type="ARBA" id="ARBA00022729"/>
    </source>
</evidence>
<feature type="signal peptide" evidence="3">
    <location>
        <begin position="1"/>
        <end position="21"/>
    </location>
</feature>
<dbReference type="OrthoDB" id="2019572at2759"/>
<proteinExistence type="predicted"/>
<feature type="domain" description="WSC" evidence="4">
    <location>
        <begin position="399"/>
        <end position="493"/>
    </location>
</feature>
<name>A0A2T2P4L7_CORCC</name>
<organism evidence="5 6">
    <name type="scientific">Corynespora cassiicola Philippines</name>
    <dbReference type="NCBI Taxonomy" id="1448308"/>
    <lineage>
        <taxon>Eukaryota</taxon>
        <taxon>Fungi</taxon>
        <taxon>Dikarya</taxon>
        <taxon>Ascomycota</taxon>
        <taxon>Pezizomycotina</taxon>
        <taxon>Dothideomycetes</taxon>
        <taxon>Pleosporomycetidae</taxon>
        <taxon>Pleosporales</taxon>
        <taxon>Corynesporascaceae</taxon>
        <taxon>Corynespora</taxon>
    </lineage>
</organism>
<evidence type="ECO:0000256" key="3">
    <source>
        <dbReference type="SAM" id="SignalP"/>
    </source>
</evidence>
<reference evidence="5 6" key="1">
    <citation type="journal article" date="2018" name="Front. Microbiol.">
        <title>Genome-Wide Analysis of Corynespora cassiicola Leaf Fall Disease Putative Effectors.</title>
        <authorList>
            <person name="Lopez D."/>
            <person name="Ribeiro S."/>
            <person name="Label P."/>
            <person name="Fumanal B."/>
            <person name="Venisse J.S."/>
            <person name="Kohler A."/>
            <person name="de Oliveira R.R."/>
            <person name="Labutti K."/>
            <person name="Lipzen A."/>
            <person name="Lail K."/>
            <person name="Bauer D."/>
            <person name="Ohm R.A."/>
            <person name="Barry K.W."/>
            <person name="Spatafora J."/>
            <person name="Grigoriev I.V."/>
            <person name="Martin F.M."/>
            <person name="Pujade-Renaud V."/>
        </authorList>
    </citation>
    <scope>NUCLEOTIDE SEQUENCE [LARGE SCALE GENOMIC DNA]</scope>
    <source>
        <strain evidence="5 6">Philippines</strain>
    </source>
</reference>
<feature type="domain" description="WSC" evidence="4">
    <location>
        <begin position="37"/>
        <end position="129"/>
    </location>
</feature>
<dbReference type="Gene3D" id="2.60.40.10">
    <property type="entry name" value="Immunoglobulins"/>
    <property type="match status" value="1"/>
</dbReference>
<evidence type="ECO:0000256" key="2">
    <source>
        <dbReference type="SAM" id="MobiDB-lite"/>
    </source>
</evidence>
<accession>A0A2T2P4L7</accession>
<sequence length="1140" mass="121425">MGRPLTASTLLINLLIASSSARSIARRQAPPTELPDGWSYKGCYSDATGSRTLRAANTASDSNSAASCIAFCSTRGYAFAGTEYGVECFCGNSIQTPGAPADDGCSMACAGEAGEACGGPNRLSIYERAATSGGGEPTGPVTEEGPGDWGSMGCYTDSVGARILSVVGIVEGGAAAMSPKTCTDACANGNYKYAGVEYAGECYCGNTLDNDNGPAEDGCDMPCNGNSSQLCGGANRMNLYEFGLDDPQPAILTGWQPQGCYTDSVAGRALLVGGIVDGAMTNAKCYAACERQGYTIAGTEYAGECYCDNQFRNDHGPAPDGNELCNMACNGNQTEMCGGPDRLTVYRFITGEDEEPSSSTTVGPTATPTPTDEPVDPTETPTATRTNTATATATGLPEGWAYKGCWVDGPGFRIMANQQPDSQQLTIASCSNACFDAGYTIAGMEYSYQCFCDNIIRQGGELASDDSQCGMACAGNADEKCGGPDRLSVWSSLDTIPVIQPPRPIEQVGEWVYQGCITDPQDHRVFPWQLVNQTGNSPEWCLGQCAKFGYMAAGMEYGEECYCGDLEGIEEAGSVEVDESECNLPCPGDPTAICGQGLRLTWYRYVSDNPLYVFEYPQGNAAGRYEFLVGGPVIPLISQPAINGKVSLLEKKGTGPPNSTGAYEFDPSIGGDIFHAFRELQGIVTDIFCAAGLTMPDRAGRQINIGGWSLDSTRGVRIMTPDGAPGVNGTSAWQEDWNNIKLQVGRWYPTGLVMANGSMLIVGGQEGSNGPPVPSMEILPRVGPVLEASYLRETDPYNLYPYLVVLPSGGIFIGYYNQARILDERSLDTVKTLPQIPASVNNPRGGRTYPYEGTQVLLPQYYPYEDPLEILICGGAVPLPNWGIDNCVSIEPDAADPQWTIERMPSRRVISCMATLPDGTFLILNGAEVGEAGFGLADVPNLNAVLYDSRKPKHRRMSIMANTTIARMYHSEAVLMDDGRVLVTGSDPQNQDGKFPQEYRVEHFLPPYLLSGAAKPTFTMANHDWEWEEQISFTLTSTSGGDIKVSLLGSESSTHGNSMGARILFPQFSCSGNACTVTAPKGPYVAPVGWYRMFVLDGPTPSHAKWVRIGGDPASLGNWPDFPNFEPLPGVGAAVTPPGN</sequence>
<dbReference type="InterPro" id="IPR013783">
    <property type="entry name" value="Ig-like_fold"/>
</dbReference>
<dbReference type="Pfam" id="PF01822">
    <property type="entry name" value="WSC"/>
    <property type="match status" value="5"/>
</dbReference>
<dbReference type="Gene3D" id="2.130.10.80">
    <property type="entry name" value="Galactose oxidase/kelch, beta-propeller"/>
    <property type="match status" value="1"/>
</dbReference>
<dbReference type="SUPFAM" id="SSF50965">
    <property type="entry name" value="Galactose oxidase, central domain"/>
    <property type="match status" value="1"/>
</dbReference>
<dbReference type="InterPro" id="IPR011043">
    <property type="entry name" value="Gal_Oxase/kelch_b-propeller"/>
</dbReference>
<dbReference type="PANTHER" id="PTHR32208:SF105">
    <property type="entry name" value="COPPER RADICAL OXIDASE"/>
    <property type="match status" value="1"/>
</dbReference>
<dbReference type="PANTHER" id="PTHR32208">
    <property type="entry name" value="SECRETED PROTEIN-RELATED"/>
    <property type="match status" value="1"/>
</dbReference>
<dbReference type="PROSITE" id="PS51212">
    <property type="entry name" value="WSC"/>
    <property type="match status" value="5"/>
</dbReference>